<dbReference type="RefSeq" id="WP_253646400.1">
    <property type="nucleotide sequence ID" value="NZ_BAAAMO010000002.1"/>
</dbReference>
<evidence type="ECO:0000313" key="3">
    <source>
        <dbReference type="EMBL" id="MFD0925666.1"/>
    </source>
</evidence>
<accession>A0ABW3G5N9</accession>
<name>A0ABW3G5N9_9NOCA</name>
<keyword evidence="4" id="KW-1185">Reference proteome</keyword>
<sequence length="204" mass="22883">MTDDRTGDAVTGSPEHLPAYTADRPQVPSADELRARIPGWGVDLDPADRPSVPKLQRLETGAHWRFPDRQPENGYRERSIEHRFLTPVFGTAQPLGGMAGRLRRIAYDRFSEARAAHWLILLGADRVDAAEHHLRSFATTRPDNPITQTGIRTEITRGGWRSRVGRRRADTHHAWIDPVIVGGPWVLGTVAVVRIARSLSGRRR</sequence>
<organism evidence="3 4">
    <name type="scientific">Williamsia deligens</name>
    <dbReference type="NCBI Taxonomy" id="321325"/>
    <lineage>
        <taxon>Bacteria</taxon>
        <taxon>Bacillati</taxon>
        <taxon>Actinomycetota</taxon>
        <taxon>Actinomycetes</taxon>
        <taxon>Mycobacteriales</taxon>
        <taxon>Nocardiaceae</taxon>
        <taxon>Williamsia</taxon>
    </lineage>
</organism>
<evidence type="ECO:0000313" key="4">
    <source>
        <dbReference type="Proteomes" id="UP001597068"/>
    </source>
</evidence>
<gene>
    <name evidence="3" type="ORF">ACFQ04_07930</name>
</gene>
<proteinExistence type="predicted"/>
<keyword evidence="2" id="KW-1133">Transmembrane helix</keyword>
<feature type="region of interest" description="Disordered" evidence="1">
    <location>
        <begin position="1"/>
        <end position="29"/>
    </location>
</feature>
<dbReference type="Proteomes" id="UP001597068">
    <property type="component" value="Unassembled WGS sequence"/>
</dbReference>
<keyword evidence="2" id="KW-0472">Membrane</keyword>
<feature type="transmembrane region" description="Helical" evidence="2">
    <location>
        <begin position="175"/>
        <end position="196"/>
    </location>
</feature>
<reference evidence="4" key="1">
    <citation type="journal article" date="2019" name="Int. J. Syst. Evol. Microbiol.">
        <title>The Global Catalogue of Microorganisms (GCM) 10K type strain sequencing project: providing services to taxonomists for standard genome sequencing and annotation.</title>
        <authorList>
            <consortium name="The Broad Institute Genomics Platform"/>
            <consortium name="The Broad Institute Genome Sequencing Center for Infectious Disease"/>
            <person name="Wu L."/>
            <person name="Ma J."/>
        </authorList>
    </citation>
    <scope>NUCLEOTIDE SEQUENCE [LARGE SCALE GENOMIC DNA]</scope>
    <source>
        <strain evidence="4">CCUG 50873</strain>
    </source>
</reference>
<evidence type="ECO:0000256" key="2">
    <source>
        <dbReference type="SAM" id="Phobius"/>
    </source>
</evidence>
<evidence type="ECO:0000256" key="1">
    <source>
        <dbReference type="SAM" id="MobiDB-lite"/>
    </source>
</evidence>
<comment type="caution">
    <text evidence="3">The sequence shown here is derived from an EMBL/GenBank/DDBJ whole genome shotgun (WGS) entry which is preliminary data.</text>
</comment>
<keyword evidence="2" id="KW-0812">Transmembrane</keyword>
<protein>
    <submittedName>
        <fullName evidence="3">Uncharacterized protein</fullName>
    </submittedName>
</protein>
<dbReference type="EMBL" id="JBHTIL010000001">
    <property type="protein sequence ID" value="MFD0925666.1"/>
    <property type="molecule type" value="Genomic_DNA"/>
</dbReference>